<accession>A0ACC2UYA5</accession>
<sequence>MSDYLSTSDPALGIAQGTRSATVEPSREILHHRTASEVSLDYYLVHMGEGPVDNAAQGEAGVGVYDAFDQESDEEDEENSGEGVEGNGADIAGASGSIIGVSPCAASAPRPATGCGTSASLYRPVALQVLMFFQPSPNLRVANGAINPPLLNAQSSQAVPQAHRASFEFPEARDARCKSQT</sequence>
<evidence type="ECO:0000313" key="1">
    <source>
        <dbReference type="EMBL" id="KAJ9091767.1"/>
    </source>
</evidence>
<name>A0ACC2UYA5_9TREE</name>
<protein>
    <submittedName>
        <fullName evidence="1">Uncharacterized protein</fullName>
    </submittedName>
</protein>
<organism evidence="1 2">
    <name type="scientific">Naganishia adeliensis</name>
    <dbReference type="NCBI Taxonomy" id="92952"/>
    <lineage>
        <taxon>Eukaryota</taxon>
        <taxon>Fungi</taxon>
        <taxon>Dikarya</taxon>
        <taxon>Basidiomycota</taxon>
        <taxon>Agaricomycotina</taxon>
        <taxon>Tremellomycetes</taxon>
        <taxon>Filobasidiales</taxon>
        <taxon>Filobasidiaceae</taxon>
        <taxon>Naganishia</taxon>
    </lineage>
</organism>
<dbReference type="EMBL" id="JASBWS010000191">
    <property type="protein sequence ID" value="KAJ9091767.1"/>
    <property type="molecule type" value="Genomic_DNA"/>
</dbReference>
<evidence type="ECO:0000313" key="2">
    <source>
        <dbReference type="Proteomes" id="UP001230649"/>
    </source>
</evidence>
<keyword evidence="2" id="KW-1185">Reference proteome</keyword>
<gene>
    <name evidence="1" type="ORF">QFC20_007549</name>
</gene>
<dbReference type="Proteomes" id="UP001230649">
    <property type="component" value="Unassembled WGS sequence"/>
</dbReference>
<proteinExistence type="predicted"/>
<comment type="caution">
    <text evidence="1">The sequence shown here is derived from an EMBL/GenBank/DDBJ whole genome shotgun (WGS) entry which is preliminary data.</text>
</comment>
<reference evidence="1" key="1">
    <citation type="submission" date="2023-04" db="EMBL/GenBank/DDBJ databases">
        <title>Draft Genome sequencing of Naganishia species isolated from polar environments using Oxford Nanopore Technology.</title>
        <authorList>
            <person name="Leo P."/>
            <person name="Venkateswaran K."/>
        </authorList>
    </citation>
    <scope>NUCLEOTIDE SEQUENCE</scope>
    <source>
        <strain evidence="1">MNA-CCFEE 5262</strain>
    </source>
</reference>